<gene>
    <name evidence="1" type="ORF">ENV54_13005</name>
</gene>
<reference evidence="1" key="1">
    <citation type="journal article" date="2020" name="mSystems">
        <title>Genome- and Community-Level Interaction Insights into Carbon Utilization and Element Cycling Functions of Hydrothermarchaeota in Hydrothermal Sediment.</title>
        <authorList>
            <person name="Zhou Z."/>
            <person name="Liu Y."/>
            <person name="Xu W."/>
            <person name="Pan J."/>
            <person name="Luo Z.H."/>
            <person name="Li M."/>
        </authorList>
    </citation>
    <scope>NUCLEOTIDE SEQUENCE [LARGE SCALE GENOMIC DNA]</scope>
    <source>
        <strain evidence="1">SpSt-769</strain>
    </source>
</reference>
<dbReference type="EMBL" id="DTGT01000423">
    <property type="protein sequence ID" value="HGH62204.1"/>
    <property type="molecule type" value="Genomic_DNA"/>
</dbReference>
<protein>
    <submittedName>
        <fullName evidence="1">Uncharacterized protein</fullName>
    </submittedName>
</protein>
<name>A0A7C4ATT7_9BACT</name>
<evidence type="ECO:0000313" key="1">
    <source>
        <dbReference type="EMBL" id="HGH62204.1"/>
    </source>
</evidence>
<sequence>MILDYQANSLTTVEEIQSGCWRIISSVNDDLFGAELLLEVWAPALDIRVARLDIKRDDLGQNLPFVEQTEKLVGVRVGPGMTKIVRSLIGGEGGSNRISELVLESMEMLINAITVPELRKANQAGGKTFRASSDGPKIFLNDRVIGAEAAMVMAENPRLKDSCVAFRDE</sequence>
<dbReference type="AlphaFoldDB" id="A0A7C4ATT7"/>
<comment type="caution">
    <text evidence="1">The sequence shown here is derived from an EMBL/GenBank/DDBJ whole genome shotgun (WGS) entry which is preliminary data.</text>
</comment>
<proteinExistence type="predicted"/>
<organism evidence="1">
    <name type="scientific">Desulfomonile tiedjei</name>
    <dbReference type="NCBI Taxonomy" id="2358"/>
    <lineage>
        <taxon>Bacteria</taxon>
        <taxon>Pseudomonadati</taxon>
        <taxon>Thermodesulfobacteriota</taxon>
        <taxon>Desulfomonilia</taxon>
        <taxon>Desulfomonilales</taxon>
        <taxon>Desulfomonilaceae</taxon>
        <taxon>Desulfomonile</taxon>
    </lineage>
</organism>
<accession>A0A7C4ATT7</accession>